<feature type="transmembrane region" description="Helical" evidence="1">
    <location>
        <begin position="51"/>
        <end position="68"/>
    </location>
</feature>
<dbReference type="AlphaFoldDB" id="A0A1M4YW22"/>
<dbReference type="Proteomes" id="UP000184108">
    <property type="component" value="Unassembled WGS sequence"/>
</dbReference>
<keyword evidence="1" id="KW-0472">Membrane</keyword>
<keyword evidence="1" id="KW-1133">Transmembrane helix</keyword>
<dbReference type="InterPro" id="IPR011646">
    <property type="entry name" value="KAP_P-loop"/>
</dbReference>
<name>A0A1M4YW22_9FLAO</name>
<evidence type="ECO:0000313" key="4">
    <source>
        <dbReference type="Proteomes" id="UP000184108"/>
    </source>
</evidence>
<dbReference type="PANTHER" id="PTHR22674">
    <property type="entry name" value="NTPASE, KAP FAMILY P-LOOP DOMAIN-CONTAINING 1"/>
    <property type="match status" value="1"/>
</dbReference>
<accession>A0A1M4YW22</accession>
<feature type="transmembrane region" description="Helical" evidence="1">
    <location>
        <begin position="12"/>
        <end position="31"/>
    </location>
</feature>
<dbReference type="SUPFAM" id="SSF52540">
    <property type="entry name" value="P-loop containing nucleoside triphosphate hydrolases"/>
    <property type="match status" value="1"/>
</dbReference>
<dbReference type="RefSeq" id="WP_073172150.1">
    <property type="nucleotide sequence ID" value="NZ_FQVE01000002.1"/>
</dbReference>
<dbReference type="EMBL" id="FQVE01000002">
    <property type="protein sequence ID" value="SHF09925.1"/>
    <property type="molecule type" value="Genomic_DNA"/>
</dbReference>
<dbReference type="PANTHER" id="PTHR22674:SF6">
    <property type="entry name" value="NTPASE KAP FAMILY P-LOOP DOMAIN-CONTAINING PROTEIN 1"/>
    <property type="match status" value="1"/>
</dbReference>
<dbReference type="Pfam" id="PF07693">
    <property type="entry name" value="KAP_NTPase"/>
    <property type="match status" value="1"/>
</dbReference>
<dbReference type="Gene3D" id="3.40.50.300">
    <property type="entry name" value="P-loop containing nucleotide triphosphate hydrolases"/>
    <property type="match status" value="1"/>
</dbReference>
<feature type="domain" description="KAP NTPase" evidence="2">
    <location>
        <begin position="169"/>
        <end position="443"/>
    </location>
</feature>
<proteinExistence type="predicted"/>
<dbReference type="InterPro" id="IPR052754">
    <property type="entry name" value="NTPase_KAP_P-loop"/>
</dbReference>
<evidence type="ECO:0000259" key="2">
    <source>
        <dbReference type="Pfam" id="PF07693"/>
    </source>
</evidence>
<reference evidence="4" key="1">
    <citation type="submission" date="2016-11" db="EMBL/GenBank/DDBJ databases">
        <authorList>
            <person name="Varghese N."/>
            <person name="Submissions S."/>
        </authorList>
    </citation>
    <scope>NUCLEOTIDE SEQUENCE [LARGE SCALE GENOMIC DNA]</scope>
    <source>
        <strain evidence="4">YR203</strain>
    </source>
</reference>
<evidence type="ECO:0000256" key="1">
    <source>
        <dbReference type="SAM" id="Phobius"/>
    </source>
</evidence>
<dbReference type="InterPro" id="IPR027417">
    <property type="entry name" value="P-loop_NTPase"/>
</dbReference>
<feature type="transmembrane region" description="Helical" evidence="1">
    <location>
        <begin position="80"/>
        <end position="96"/>
    </location>
</feature>
<organism evidence="3 4">
    <name type="scientific">Chryseobacterium vrystaatense</name>
    <dbReference type="NCBI Taxonomy" id="307480"/>
    <lineage>
        <taxon>Bacteria</taxon>
        <taxon>Pseudomonadati</taxon>
        <taxon>Bacteroidota</taxon>
        <taxon>Flavobacteriia</taxon>
        <taxon>Flavobacteriales</taxon>
        <taxon>Weeksellaceae</taxon>
        <taxon>Chryseobacterium group</taxon>
        <taxon>Chryseobacterium</taxon>
    </lineage>
</organism>
<protein>
    <submittedName>
        <fullName evidence="3">KAP family P-loop domain-containing protein</fullName>
    </submittedName>
</protein>
<gene>
    <name evidence="3" type="ORF">SAMN02787073_1397</name>
</gene>
<sequence>MGKKLSIDIDLLIKNIFFILLSTLLLITFIAEFESFFKSDIFSWFYNVESNYWIDFLILPICIFYISIKVNECKNVIPNDKVTFLLLLMAGVYSYERFFNTSFPFTYFKCQSLSNIAYLDVLYIILFLQLINYIKVIVPVHEVKKTENELLEDLPLENSNEDELGGLFEVSAKKIVKIIRNNKFRNSFTIGLNGEWGDGKTSVFNIVKNSLSNDDFVLIDFNPWMGFDKKVLIRDFFNSLSEELGAGLSIEISKYVEEILNNGEESGILNFLKSVVKEDESIHSIFTAINKRIKLLDKKIVVFIDDVDRLDREEIFELLKLIRKTANFHNMFFIVAYDRSYVNESIKHQNSETTVKYLDKIINVEINLPYFDKFILKQYFLEKLEKMVPEDLKYKIDYFKNRYEKDSLIIDFGFEDNDLFIYWLSNFREIKKVLNSLIVNYYLIYKEINFHDAIHLEILKLKHPYLYRLIFTKHTEIFGIDSNSNCYYLVPFDKVKSRTKRFQSFIQQNKQQNTNKEQSAAMFEFYVTEYCQKNNINDIEKEKILDLIKRLFPAESDGSFGYDVDDKGREGYLSVRYASKFERYFSHAVFKSNITELEFDKFLIMSPTEIINKIDDWILENKIKDLSWRLNRFDSFSNGVIYRNIIIASYRLLYENISGNMIDLSAFLYKLVDQDFLHLFRNSDNAKQFFINLFTNIDGNSYSKSSTVLYELLKKNKRRTDGKFPLSDNEIMDILKENVLKYVEGNKSFTEDFWNIYYKSLIVERSGKKRPSNDVINTIKDSLSSIEQKEDFIRSLITVYGYEGYRVRHEDIIKIFNDYNSFENFIFTDNESSEIIDEFKNFYNNIKDNNWEAIYFKFDKINTDHLD</sequence>
<evidence type="ECO:0000313" key="3">
    <source>
        <dbReference type="EMBL" id="SHF09925.1"/>
    </source>
</evidence>
<keyword evidence="1" id="KW-0812">Transmembrane</keyword>